<keyword evidence="2" id="KW-1185">Reference proteome</keyword>
<dbReference type="EMBL" id="KV448768">
    <property type="protein sequence ID" value="OAX33436.1"/>
    <property type="molecule type" value="Genomic_DNA"/>
</dbReference>
<dbReference type="Proteomes" id="UP000092154">
    <property type="component" value="Unassembled WGS sequence"/>
</dbReference>
<reference evidence="1 2" key="1">
    <citation type="submission" date="2016-06" db="EMBL/GenBank/DDBJ databases">
        <title>Comparative genomics of the ectomycorrhizal sister species Rhizopogon vinicolor and Rhizopogon vesiculosus (Basidiomycota: Boletales) reveals a divergence of the mating type B locus.</title>
        <authorList>
            <consortium name="DOE Joint Genome Institute"/>
            <person name="Mujic A.B."/>
            <person name="Kuo A."/>
            <person name="Tritt A."/>
            <person name="Lipzen A."/>
            <person name="Chen C."/>
            <person name="Johnson J."/>
            <person name="Sharma A."/>
            <person name="Barry K."/>
            <person name="Grigoriev I.V."/>
            <person name="Spatafora J.W."/>
        </authorList>
    </citation>
    <scope>NUCLEOTIDE SEQUENCE [LARGE SCALE GENOMIC DNA]</scope>
    <source>
        <strain evidence="1 2">AM-OR11-026</strain>
    </source>
</reference>
<evidence type="ECO:0000313" key="2">
    <source>
        <dbReference type="Proteomes" id="UP000092154"/>
    </source>
</evidence>
<dbReference type="OrthoDB" id="3224744at2759"/>
<dbReference type="AlphaFoldDB" id="A0A1B7MLH0"/>
<proteinExistence type="predicted"/>
<accession>A0A1B7MLH0</accession>
<organism evidence="1 2">
    <name type="scientific">Rhizopogon vinicolor AM-OR11-026</name>
    <dbReference type="NCBI Taxonomy" id="1314800"/>
    <lineage>
        <taxon>Eukaryota</taxon>
        <taxon>Fungi</taxon>
        <taxon>Dikarya</taxon>
        <taxon>Basidiomycota</taxon>
        <taxon>Agaricomycotina</taxon>
        <taxon>Agaricomycetes</taxon>
        <taxon>Agaricomycetidae</taxon>
        <taxon>Boletales</taxon>
        <taxon>Suillineae</taxon>
        <taxon>Rhizopogonaceae</taxon>
        <taxon>Rhizopogon</taxon>
    </lineage>
</organism>
<dbReference type="InParanoid" id="A0A1B7MLH0"/>
<protein>
    <submittedName>
        <fullName evidence="1">Uncharacterized protein</fullName>
    </submittedName>
</protein>
<name>A0A1B7MLH0_9AGAM</name>
<sequence length="53" mass="5866">MAEAVGWGRAVMQGHPPGYSDHPSSLNNLAISLEDRFEQWGVLSDLDEAINFH</sequence>
<gene>
    <name evidence="1" type="ORF">K503DRAFT_775606</name>
</gene>
<evidence type="ECO:0000313" key="1">
    <source>
        <dbReference type="EMBL" id="OAX33436.1"/>
    </source>
</evidence>